<evidence type="ECO:0000313" key="3">
    <source>
        <dbReference type="Proteomes" id="UP001444661"/>
    </source>
</evidence>
<evidence type="ECO:0000313" key="2">
    <source>
        <dbReference type="EMBL" id="KAK8029952.1"/>
    </source>
</evidence>
<dbReference type="InterPro" id="IPR010730">
    <property type="entry name" value="HET"/>
</dbReference>
<dbReference type="PANTHER" id="PTHR24148">
    <property type="entry name" value="ANKYRIN REPEAT DOMAIN-CONTAINING PROTEIN 39 HOMOLOG-RELATED"/>
    <property type="match status" value="1"/>
</dbReference>
<dbReference type="Pfam" id="PF06985">
    <property type="entry name" value="HET"/>
    <property type="match status" value="1"/>
</dbReference>
<dbReference type="EMBL" id="JAQQWK010000010">
    <property type="protein sequence ID" value="KAK8029952.1"/>
    <property type="molecule type" value="Genomic_DNA"/>
</dbReference>
<protein>
    <recommendedName>
        <fullName evidence="1">Heterokaryon incompatibility domain-containing protein</fullName>
    </recommendedName>
</protein>
<evidence type="ECO:0000259" key="1">
    <source>
        <dbReference type="Pfam" id="PF06985"/>
    </source>
</evidence>
<dbReference type="InterPro" id="IPR052895">
    <property type="entry name" value="HetReg/Transcr_Mod"/>
</dbReference>
<dbReference type="Proteomes" id="UP001444661">
    <property type="component" value="Unassembled WGS sequence"/>
</dbReference>
<organism evidence="2 3">
    <name type="scientific">Apiospora rasikravindrae</name>
    <dbReference type="NCBI Taxonomy" id="990691"/>
    <lineage>
        <taxon>Eukaryota</taxon>
        <taxon>Fungi</taxon>
        <taxon>Dikarya</taxon>
        <taxon>Ascomycota</taxon>
        <taxon>Pezizomycotina</taxon>
        <taxon>Sordariomycetes</taxon>
        <taxon>Xylariomycetidae</taxon>
        <taxon>Amphisphaeriales</taxon>
        <taxon>Apiosporaceae</taxon>
        <taxon>Apiospora</taxon>
    </lineage>
</organism>
<feature type="domain" description="Heterokaryon incompatibility" evidence="1">
    <location>
        <begin position="48"/>
        <end position="186"/>
    </location>
</feature>
<gene>
    <name evidence="2" type="ORF">PG993_011243</name>
</gene>
<keyword evidence="3" id="KW-1185">Reference proteome</keyword>
<proteinExistence type="predicted"/>
<name>A0ABR1SFX6_9PEZI</name>
<dbReference type="PANTHER" id="PTHR24148:SF64">
    <property type="entry name" value="HETEROKARYON INCOMPATIBILITY DOMAIN-CONTAINING PROTEIN"/>
    <property type="match status" value="1"/>
</dbReference>
<accession>A0ABR1SFX6</accession>
<comment type="caution">
    <text evidence="2">The sequence shown here is derived from an EMBL/GenBank/DDBJ whole genome shotgun (WGS) entry which is preliminary data.</text>
</comment>
<sequence>MDPPRQFQYQALSSARSTRLITLFPALQNESDIHIELWESSIVSKVEYEALSYTWGDQVPTRDVICNGMALKITQNVDQALRRLRGNECQQRTLWIDALCINQQDETEKAAQVSVMGLVYSRAKQVNVWLGHATAAMEKVLELTRLMGEGKSALDIVNVQHIPELVDGLEQLSSAPYWTRLWTIQEVSLSKSCLVYLGNAEPLEMWSFQLYLRDLESHLDAERERLGLEKDPEALDPMDRRRESPTTALSLHFPGSAVFPGPLYAVFAYDQEGQRPHDMVFACRDIFPDSFGKIVVDYQRPMSDILSELSVWLISSMSDLGKFLNLISICPQFPGRLRGL</sequence>
<reference evidence="2 3" key="1">
    <citation type="submission" date="2023-01" db="EMBL/GenBank/DDBJ databases">
        <title>Analysis of 21 Apiospora genomes using comparative genomics revels a genus with tremendous synthesis potential of carbohydrate active enzymes and secondary metabolites.</title>
        <authorList>
            <person name="Sorensen T."/>
        </authorList>
    </citation>
    <scope>NUCLEOTIDE SEQUENCE [LARGE SCALE GENOMIC DNA]</scope>
    <source>
        <strain evidence="2 3">CBS 33761</strain>
    </source>
</reference>